<proteinExistence type="inferred from homology"/>
<dbReference type="PANTHER" id="PTHR11496:SF102">
    <property type="entry name" value="ALCOHOL DEHYDROGENASE 4"/>
    <property type="match status" value="1"/>
</dbReference>
<feature type="domain" description="Fe-containing alcohol dehydrogenase-like C-terminal" evidence="6">
    <location>
        <begin position="187"/>
        <end position="378"/>
    </location>
</feature>
<keyword evidence="3" id="KW-0560">Oxidoreductase</keyword>
<gene>
    <name evidence="7" type="ORF">Q2T77_22770</name>
</gene>
<dbReference type="Pfam" id="PF00465">
    <property type="entry name" value="Fe-ADH"/>
    <property type="match status" value="1"/>
</dbReference>
<dbReference type="InterPro" id="IPR018211">
    <property type="entry name" value="ADH_Fe_CS"/>
</dbReference>
<evidence type="ECO:0000256" key="3">
    <source>
        <dbReference type="ARBA" id="ARBA00023002"/>
    </source>
</evidence>
<feature type="domain" description="Alcohol dehydrogenase iron-type/glycerol dehydrogenase GldA" evidence="5">
    <location>
        <begin position="9"/>
        <end position="176"/>
    </location>
</feature>
<dbReference type="InterPro" id="IPR039697">
    <property type="entry name" value="Alcohol_dehydrogenase_Fe"/>
</dbReference>
<dbReference type="Proteomes" id="UP001169027">
    <property type="component" value="Unassembled WGS sequence"/>
</dbReference>
<evidence type="ECO:0000313" key="7">
    <source>
        <dbReference type="EMBL" id="MDO1535123.1"/>
    </source>
</evidence>
<protein>
    <submittedName>
        <fullName evidence="7">Iron-containing alcohol dehydrogenase</fullName>
    </submittedName>
</protein>
<dbReference type="PANTHER" id="PTHR11496">
    <property type="entry name" value="ALCOHOL DEHYDROGENASE"/>
    <property type="match status" value="1"/>
</dbReference>
<sequence>MALIQYLTQIQFDFGAIRLLRSECERIGITRPLVVTDAGVRAAGILQKALDALGDLAVAVFDQTPSNPTEAAVRLAAAQYREAGCDGLIAVGGGSAIDCAKGVAIAATHEGPLKTYATIEGGSTKITERVAPLIAVPTTSGTGSEVARGAIVIVDDHRKLGFHNWFLMPKAAICDPELTLGLPPRLTAATGMDAIAHCMETFMSAAFNPPADGIALDGLERAWGHIERATRDGSDREARLNLMSASMQGAMAFQKGLGCVHSLSHSLGGVDPRLHHGTLNALFLPAVIHFNAGAESVQKEQRLQRMAQAMHLDSAGDLGDAIRDMSARLGLPKGLAEVGVTPAQFEQVIDGAMVDHCHKTNPRLASRDDYRQMLEASM</sequence>
<dbReference type="PROSITE" id="PS00913">
    <property type="entry name" value="ADH_IRON_1"/>
    <property type="match status" value="1"/>
</dbReference>
<dbReference type="CDD" id="cd14861">
    <property type="entry name" value="Fe-ADH-like"/>
    <property type="match status" value="1"/>
</dbReference>
<dbReference type="RefSeq" id="WP_301812832.1">
    <property type="nucleotide sequence ID" value="NZ_JAUJZH010000017.1"/>
</dbReference>
<accession>A0ABT8S885</accession>
<dbReference type="SUPFAM" id="SSF56796">
    <property type="entry name" value="Dehydroquinate synthase-like"/>
    <property type="match status" value="1"/>
</dbReference>
<dbReference type="Pfam" id="PF25137">
    <property type="entry name" value="ADH_Fe_C"/>
    <property type="match status" value="1"/>
</dbReference>
<dbReference type="InterPro" id="IPR001670">
    <property type="entry name" value="ADH_Fe/GldA"/>
</dbReference>
<dbReference type="Gene3D" id="3.40.50.1970">
    <property type="match status" value="1"/>
</dbReference>
<name>A0ABT8S885_9BURK</name>
<reference evidence="7" key="1">
    <citation type="submission" date="2023-06" db="EMBL/GenBank/DDBJ databases">
        <authorList>
            <person name="Jiang Y."/>
            <person name="Liu Q."/>
        </authorList>
    </citation>
    <scope>NUCLEOTIDE SEQUENCE</scope>
    <source>
        <strain evidence="7">CGMCC 1.12090</strain>
    </source>
</reference>
<evidence type="ECO:0000256" key="1">
    <source>
        <dbReference type="ARBA" id="ARBA00001962"/>
    </source>
</evidence>
<comment type="similarity">
    <text evidence="2">Belongs to the iron-containing alcohol dehydrogenase family.</text>
</comment>
<dbReference type="EMBL" id="JAUKVY010000017">
    <property type="protein sequence ID" value="MDO1535123.1"/>
    <property type="molecule type" value="Genomic_DNA"/>
</dbReference>
<comment type="caution">
    <text evidence="7">The sequence shown here is derived from an EMBL/GenBank/DDBJ whole genome shotgun (WGS) entry which is preliminary data.</text>
</comment>
<keyword evidence="4" id="KW-0520">NAD</keyword>
<evidence type="ECO:0000259" key="5">
    <source>
        <dbReference type="Pfam" id="PF00465"/>
    </source>
</evidence>
<evidence type="ECO:0000313" key="8">
    <source>
        <dbReference type="Proteomes" id="UP001169027"/>
    </source>
</evidence>
<comment type="cofactor">
    <cofactor evidence="1">
        <name>Fe cation</name>
        <dbReference type="ChEBI" id="CHEBI:24875"/>
    </cofactor>
</comment>
<organism evidence="7 8">
    <name type="scientific">Variovorax ginsengisoli</name>
    <dbReference type="NCBI Taxonomy" id="363844"/>
    <lineage>
        <taxon>Bacteria</taxon>
        <taxon>Pseudomonadati</taxon>
        <taxon>Pseudomonadota</taxon>
        <taxon>Betaproteobacteria</taxon>
        <taxon>Burkholderiales</taxon>
        <taxon>Comamonadaceae</taxon>
        <taxon>Variovorax</taxon>
    </lineage>
</organism>
<dbReference type="Gene3D" id="1.20.1090.10">
    <property type="entry name" value="Dehydroquinate synthase-like - alpha domain"/>
    <property type="match status" value="1"/>
</dbReference>
<evidence type="ECO:0000256" key="2">
    <source>
        <dbReference type="ARBA" id="ARBA00007358"/>
    </source>
</evidence>
<evidence type="ECO:0000259" key="6">
    <source>
        <dbReference type="Pfam" id="PF25137"/>
    </source>
</evidence>
<keyword evidence="8" id="KW-1185">Reference proteome</keyword>
<evidence type="ECO:0000256" key="4">
    <source>
        <dbReference type="ARBA" id="ARBA00023027"/>
    </source>
</evidence>
<dbReference type="InterPro" id="IPR056798">
    <property type="entry name" value="ADH_Fe_C"/>
</dbReference>